<comment type="similarity">
    <text evidence="7 8">Belongs to the SelA family.</text>
</comment>
<name>A0A2A7UWA9_COMTR</name>
<evidence type="ECO:0000313" key="12">
    <source>
        <dbReference type="Proteomes" id="UP000220246"/>
    </source>
</evidence>
<evidence type="ECO:0000256" key="3">
    <source>
        <dbReference type="ARBA" id="ARBA00022679"/>
    </source>
</evidence>
<evidence type="ECO:0000256" key="2">
    <source>
        <dbReference type="ARBA" id="ARBA00022490"/>
    </source>
</evidence>
<dbReference type="Proteomes" id="UP000220246">
    <property type="component" value="Unassembled WGS sequence"/>
</dbReference>
<evidence type="ECO:0000313" key="11">
    <source>
        <dbReference type="EMBL" id="PEH89580.1"/>
    </source>
</evidence>
<keyword evidence="3 8" id="KW-0808">Transferase</keyword>
<dbReference type="EMBL" id="PDEA01000001">
    <property type="protein sequence ID" value="PEH89580.1"/>
    <property type="molecule type" value="Genomic_DNA"/>
</dbReference>
<dbReference type="AlphaFoldDB" id="A0A2A7UWA9"/>
<comment type="caution">
    <text evidence="11">The sequence shown here is derived from an EMBL/GenBank/DDBJ whole genome shotgun (WGS) entry which is preliminary data.</text>
</comment>
<dbReference type="PANTHER" id="PTHR32328:SF0">
    <property type="entry name" value="L-SERYL-TRNA(SEC) SELENIUM TRANSFERASE"/>
    <property type="match status" value="1"/>
</dbReference>
<dbReference type="EC" id="2.9.1.1" evidence="8"/>
<dbReference type="Pfam" id="PF03841">
    <property type="entry name" value="SelA"/>
    <property type="match status" value="1"/>
</dbReference>
<dbReference type="PANTHER" id="PTHR32328">
    <property type="entry name" value="L-SERYL-TRNA(SEC) SELENIUM TRANSFERASE"/>
    <property type="match status" value="1"/>
</dbReference>
<keyword evidence="4 8" id="KW-0663">Pyridoxal phosphate</keyword>
<feature type="modified residue" description="N6-(pyridoxal phosphate)lysine" evidence="8 9">
    <location>
        <position position="304"/>
    </location>
</feature>
<dbReference type="InterPro" id="IPR018319">
    <property type="entry name" value="SelA-like"/>
</dbReference>
<dbReference type="RefSeq" id="WP_066532427.1">
    <property type="nucleotide sequence ID" value="NZ_UIGV01000001.1"/>
</dbReference>
<dbReference type="NCBIfam" id="TIGR00474">
    <property type="entry name" value="selA"/>
    <property type="match status" value="1"/>
</dbReference>
<dbReference type="Gene3D" id="3.40.640.10">
    <property type="entry name" value="Type I PLP-dependent aspartate aminotransferase-like (Major domain)"/>
    <property type="match status" value="1"/>
</dbReference>
<comment type="catalytic activity">
    <reaction evidence="8">
        <text>L-seryl-tRNA(Sec) + selenophosphate + H(+) = L-selenocysteinyl-tRNA(Sec) + phosphate</text>
        <dbReference type="Rhea" id="RHEA:22728"/>
        <dbReference type="Rhea" id="RHEA-COMP:9742"/>
        <dbReference type="Rhea" id="RHEA-COMP:9743"/>
        <dbReference type="ChEBI" id="CHEBI:15378"/>
        <dbReference type="ChEBI" id="CHEBI:16144"/>
        <dbReference type="ChEBI" id="CHEBI:43474"/>
        <dbReference type="ChEBI" id="CHEBI:78533"/>
        <dbReference type="ChEBI" id="CHEBI:78573"/>
        <dbReference type="EC" id="2.9.1.1"/>
    </reaction>
</comment>
<dbReference type="InterPro" id="IPR015421">
    <property type="entry name" value="PyrdxlP-dep_Trfase_major"/>
</dbReference>
<gene>
    <name evidence="8" type="primary">selA</name>
    <name evidence="11" type="ORF">CRM82_14105</name>
</gene>
<dbReference type="OrthoDB" id="9787096at2"/>
<dbReference type="InterPro" id="IPR025862">
    <property type="entry name" value="SelA_trans_N_dom"/>
</dbReference>
<dbReference type="Gene3D" id="3.90.1150.180">
    <property type="match status" value="1"/>
</dbReference>
<dbReference type="InterPro" id="IPR015424">
    <property type="entry name" value="PyrdxlP-dep_Trfase"/>
</dbReference>
<keyword evidence="12" id="KW-1185">Reference proteome</keyword>
<proteinExistence type="inferred from homology"/>
<evidence type="ECO:0000256" key="9">
    <source>
        <dbReference type="PIRSR" id="PIRSR618319-50"/>
    </source>
</evidence>
<evidence type="ECO:0000256" key="6">
    <source>
        <dbReference type="ARBA" id="ARBA00023266"/>
    </source>
</evidence>
<dbReference type="UniPathway" id="UPA00906">
    <property type="reaction ID" value="UER00896"/>
</dbReference>
<reference evidence="12" key="1">
    <citation type="submission" date="2017-09" db="EMBL/GenBank/DDBJ databases">
        <title>FDA dAtabase for Regulatory Grade micrObial Sequences (FDA-ARGOS): Supporting development and validation of Infectious Disease Dx tests.</title>
        <authorList>
            <person name="Minogue T."/>
            <person name="Wolcott M."/>
            <person name="Wasieloski L."/>
            <person name="Aguilar W."/>
            <person name="Moore D."/>
            <person name="Tallon L."/>
            <person name="Sadzewicz L."/>
            <person name="Ott S."/>
            <person name="Zhao X."/>
            <person name="Nagaraj S."/>
            <person name="Vavikolanu K."/>
            <person name="Aluvathingal J."/>
            <person name="Nadendla S."/>
            <person name="Sichtig H."/>
        </authorList>
    </citation>
    <scope>NUCLEOTIDE SEQUENCE [LARGE SCALE GENOMIC DNA]</scope>
    <source>
        <strain evidence="12">FDAARGOS_394</strain>
    </source>
</reference>
<keyword evidence="5 8" id="KW-0648">Protein biosynthesis</keyword>
<evidence type="ECO:0000259" key="10">
    <source>
        <dbReference type="Pfam" id="PF12390"/>
    </source>
</evidence>
<accession>A0A2A7UWA9</accession>
<keyword evidence="6 8" id="KW-0711">Selenium</keyword>
<comment type="cofactor">
    <cofactor evidence="1 8 9">
        <name>pyridoxal 5'-phosphate</name>
        <dbReference type="ChEBI" id="CHEBI:597326"/>
    </cofactor>
</comment>
<dbReference type="FunFam" id="3.40.640.10:FF:000028">
    <property type="entry name" value="L-seryl-tRNA(Sec) selenium transferase"/>
    <property type="match status" value="1"/>
</dbReference>
<comment type="pathway">
    <text evidence="8">Aminoacyl-tRNA biosynthesis; selenocysteinyl-tRNA(Sec) biosynthesis; selenocysteinyl-tRNA(Sec) from L-seryl-tRNA(Sec) (bacterial route): step 1/1.</text>
</comment>
<comment type="subcellular location">
    <subcellularLocation>
        <location evidence="8">Cytoplasm</location>
    </subcellularLocation>
</comment>
<evidence type="ECO:0000256" key="1">
    <source>
        <dbReference type="ARBA" id="ARBA00001933"/>
    </source>
</evidence>
<protein>
    <recommendedName>
        <fullName evidence="8">L-seryl-tRNA(Sec) selenium transferase</fullName>
        <ecNumber evidence="8">2.9.1.1</ecNumber>
    </recommendedName>
    <alternativeName>
        <fullName evidence="8">Selenocysteine synthase</fullName>
        <shortName evidence="8">Sec synthase</shortName>
    </alternativeName>
    <alternativeName>
        <fullName evidence="8">Selenocysteinyl-tRNA(Sec) synthase</fullName>
    </alternativeName>
</protein>
<dbReference type="InterPro" id="IPR004534">
    <property type="entry name" value="SelA_trans"/>
</dbReference>
<evidence type="ECO:0000256" key="4">
    <source>
        <dbReference type="ARBA" id="ARBA00022898"/>
    </source>
</evidence>
<dbReference type="GO" id="GO:0001717">
    <property type="term" value="P:conversion of seryl-tRNAsec to selenocys-tRNAsec"/>
    <property type="evidence" value="ECO:0007669"/>
    <property type="project" value="UniProtKB-UniRule"/>
</dbReference>
<dbReference type="GO" id="GO:0005737">
    <property type="term" value="C:cytoplasm"/>
    <property type="evidence" value="ECO:0007669"/>
    <property type="project" value="UniProtKB-SubCell"/>
</dbReference>
<feature type="domain" description="L-seryl-tRNA selenium transferase N-terminal" evidence="10">
    <location>
        <begin position="16"/>
        <end position="54"/>
    </location>
</feature>
<evidence type="ECO:0000256" key="7">
    <source>
        <dbReference type="ARBA" id="ARBA00044507"/>
    </source>
</evidence>
<keyword evidence="2 8" id="KW-0963">Cytoplasm</keyword>
<comment type="function">
    <text evidence="8">Converts seryl-tRNA(Sec) to selenocysteinyl-tRNA(Sec) required for selenoprotein biosynthesis.</text>
</comment>
<evidence type="ECO:0000256" key="5">
    <source>
        <dbReference type="ARBA" id="ARBA00022917"/>
    </source>
</evidence>
<dbReference type="Pfam" id="PF12390">
    <property type="entry name" value="Se-cys_synth_N"/>
    <property type="match status" value="1"/>
</dbReference>
<dbReference type="SUPFAM" id="SSF53383">
    <property type="entry name" value="PLP-dependent transferases"/>
    <property type="match status" value="1"/>
</dbReference>
<organism evidence="11 12">
    <name type="scientific">Comamonas terrigena</name>
    <dbReference type="NCBI Taxonomy" id="32013"/>
    <lineage>
        <taxon>Bacteria</taxon>
        <taxon>Pseudomonadati</taxon>
        <taxon>Pseudomonadota</taxon>
        <taxon>Betaproteobacteria</taxon>
        <taxon>Burkholderiales</taxon>
        <taxon>Comamonadaceae</taxon>
        <taxon>Comamonas</taxon>
    </lineage>
</organism>
<evidence type="ECO:0000256" key="8">
    <source>
        <dbReference type="HAMAP-Rule" id="MF_00423"/>
    </source>
</evidence>
<dbReference type="GO" id="GO:0001514">
    <property type="term" value="P:selenocysteine incorporation"/>
    <property type="evidence" value="ECO:0007669"/>
    <property type="project" value="UniProtKB-UniRule"/>
</dbReference>
<sequence length="487" mass="52017">MAAPSAPHATAPLEPARLPSVDRLLQSAELQPLLADYGRIATTDAVRQVLEDLRQQLRAGTALVPESVATGALAAQIGRQLAQLFAPRLRSVYNLTGTVLHTNLGRALLPQAAVEAVVEALTTPANLEYDLATGGRGDRDDLVEALICRLTGAEAATVVNNNAAAVLLTLSTLASGREVVVSRGELVEIGGAFRIPDIMGRAGCKLVEVGTTNRTHARDYEGAITADTALLMKVHTSNYAIQGFTKSVPDAEVTTIAHANDLQMVVDLGSGTLVDLRQWGLPHEVTVRETIDAGADVVTFSGDKLLGGPQAGIIVGKKELIAKIKKHPMKRALRVGKLTLAALEPTLRLYLHPEALAQNLTTLRLFTRPQADMRSQAEQLAPLLQHALGASWTVDTAELHSQIGSGALPVDNLPSWGLQIYPASGKQAGRQLQQLEARLRALPRPIIGRLHDDALWLDLRCLEADALDGFIAQFFLLRTDGAAQAQP</sequence>
<dbReference type="GO" id="GO:0004125">
    <property type="term" value="F:L-seryl-tRNA(Sec) selenium transferase activity"/>
    <property type="evidence" value="ECO:0007669"/>
    <property type="project" value="UniProtKB-UniRule"/>
</dbReference>
<dbReference type="HAMAP" id="MF_00423">
    <property type="entry name" value="SelA"/>
    <property type="match status" value="1"/>
</dbReference>
<dbReference type="STRING" id="1219032.GCA_001515545_00175"/>